<reference evidence="3" key="3">
    <citation type="submission" date="2011-03" db="EMBL/GenBank/DDBJ databases">
        <title>Annotation of Magnaporthe poae ATCC 64411.</title>
        <authorList>
            <person name="Ma L.-J."/>
            <person name="Dead R."/>
            <person name="Young S.K."/>
            <person name="Zeng Q."/>
            <person name="Gargeya S."/>
            <person name="Fitzgerald M."/>
            <person name="Haas B."/>
            <person name="Abouelleil A."/>
            <person name="Alvarado L."/>
            <person name="Arachchi H.M."/>
            <person name="Berlin A."/>
            <person name="Brown A."/>
            <person name="Chapman S.B."/>
            <person name="Chen Z."/>
            <person name="Dunbar C."/>
            <person name="Freedman E."/>
            <person name="Gearin G."/>
            <person name="Gellesch M."/>
            <person name="Goldberg J."/>
            <person name="Griggs A."/>
            <person name="Gujja S."/>
            <person name="Heiman D."/>
            <person name="Howarth C."/>
            <person name="Larson L."/>
            <person name="Lui A."/>
            <person name="MacDonald P.J.P."/>
            <person name="Mehta T."/>
            <person name="Montmayeur A."/>
            <person name="Murphy C."/>
            <person name="Neiman D."/>
            <person name="Pearson M."/>
            <person name="Priest M."/>
            <person name="Roberts A."/>
            <person name="Saif S."/>
            <person name="Shea T."/>
            <person name="Shenoy N."/>
            <person name="Sisk P."/>
            <person name="Stolte C."/>
            <person name="Sykes S."/>
            <person name="Yandava C."/>
            <person name="Wortman J."/>
            <person name="Nusbaum C."/>
            <person name="Birren B."/>
        </authorList>
    </citation>
    <scope>NUCLEOTIDE SEQUENCE</scope>
    <source>
        <strain evidence="3">ATCC 64411</strain>
    </source>
</reference>
<reference evidence="5" key="1">
    <citation type="submission" date="2010-05" db="EMBL/GenBank/DDBJ databases">
        <title>The genome sequence of Magnaporthe poae strain ATCC 64411.</title>
        <authorList>
            <person name="Ma L.-J."/>
            <person name="Dead R."/>
            <person name="Young S."/>
            <person name="Zeng Q."/>
            <person name="Koehrsen M."/>
            <person name="Alvarado L."/>
            <person name="Berlin A."/>
            <person name="Chapman S.B."/>
            <person name="Chen Z."/>
            <person name="Freedman E."/>
            <person name="Gellesch M."/>
            <person name="Goldberg J."/>
            <person name="Griggs A."/>
            <person name="Gujja S."/>
            <person name="Heilman E.R."/>
            <person name="Heiman D."/>
            <person name="Hepburn T."/>
            <person name="Howarth C."/>
            <person name="Jen D."/>
            <person name="Larson L."/>
            <person name="Mehta T."/>
            <person name="Neiman D."/>
            <person name="Pearson M."/>
            <person name="Roberts A."/>
            <person name="Saif S."/>
            <person name="Shea T."/>
            <person name="Shenoy N."/>
            <person name="Sisk P."/>
            <person name="Stolte C."/>
            <person name="Sykes S."/>
            <person name="Walk T."/>
            <person name="White J."/>
            <person name="Yandava C."/>
            <person name="Haas B."/>
            <person name="Nusbaum C."/>
            <person name="Birren B."/>
        </authorList>
    </citation>
    <scope>NUCLEOTIDE SEQUENCE [LARGE SCALE GENOMIC DNA]</scope>
    <source>
        <strain evidence="5">ATCC 64411 / 73-15</strain>
    </source>
</reference>
<keyword evidence="2" id="KW-0472">Membrane</keyword>
<accession>A0A0C4EDV9</accession>
<evidence type="ECO:0000313" key="3">
    <source>
        <dbReference type="EMBL" id="KLU91972.1"/>
    </source>
</evidence>
<dbReference type="EnsemblFungi" id="MAPG_10920T0">
    <property type="protein sequence ID" value="MAPG_10920T0"/>
    <property type="gene ID" value="MAPG_10920"/>
</dbReference>
<sequence length="150" mass="16651">MTRKIPSIPRPRRPLNLSIALNHKHRNSPADWNKSANQVPTYLIDRQTTIRSTAAMKFFAFLVPALTVLASAAPIEKQKQVIISYPNETPSWVLDQAKQAIRDGGGVITHEFELIMGFAATVAESVLNSVQAMNNDYHAVIEEDQVVTIS</sequence>
<name>A0A0C4EDV9_MAGP6</name>
<dbReference type="VEuPathDB" id="FungiDB:MAPG_10920"/>
<dbReference type="InterPro" id="IPR052471">
    <property type="entry name" value="PBI_I9"/>
</dbReference>
<evidence type="ECO:0008006" key="6">
    <source>
        <dbReference type="Google" id="ProtNLM"/>
    </source>
</evidence>
<keyword evidence="2" id="KW-0812">Transmembrane</keyword>
<keyword evidence="2" id="KW-1133">Transmembrane helix</keyword>
<dbReference type="Proteomes" id="UP000011715">
    <property type="component" value="Unassembled WGS sequence"/>
</dbReference>
<dbReference type="GO" id="GO:0042144">
    <property type="term" value="P:vacuole fusion, non-autophagic"/>
    <property type="evidence" value="ECO:0007669"/>
    <property type="project" value="TreeGrafter"/>
</dbReference>
<evidence type="ECO:0000256" key="1">
    <source>
        <dbReference type="ARBA" id="ARBA00038069"/>
    </source>
</evidence>
<dbReference type="PANTHER" id="PTHR28288:SF1">
    <property type="entry name" value="INHIBITOR I9 DOMAIN-CONTAINING PROTEIN"/>
    <property type="match status" value="1"/>
</dbReference>
<reference evidence="4" key="4">
    <citation type="journal article" date="2015" name="G3 (Bethesda)">
        <title>Genome sequences of three phytopathogenic species of the Magnaporthaceae family of fungi.</title>
        <authorList>
            <person name="Okagaki L.H."/>
            <person name="Nunes C.C."/>
            <person name="Sailsbery J."/>
            <person name="Clay B."/>
            <person name="Brown D."/>
            <person name="John T."/>
            <person name="Oh Y."/>
            <person name="Young N."/>
            <person name="Fitzgerald M."/>
            <person name="Haas B.J."/>
            <person name="Zeng Q."/>
            <person name="Young S."/>
            <person name="Adiconis X."/>
            <person name="Fan L."/>
            <person name="Levin J.Z."/>
            <person name="Mitchell T.K."/>
            <person name="Okubara P.A."/>
            <person name="Farman M.L."/>
            <person name="Kohn L.M."/>
            <person name="Birren B."/>
            <person name="Ma L.-J."/>
            <person name="Dean R.A."/>
        </authorList>
    </citation>
    <scope>NUCLEOTIDE SEQUENCE</scope>
    <source>
        <strain evidence="4">ATCC 64411 / 73-15</strain>
    </source>
</reference>
<organism evidence="4 5">
    <name type="scientific">Magnaporthiopsis poae (strain ATCC 64411 / 73-15)</name>
    <name type="common">Kentucky bluegrass fungus</name>
    <name type="synonym">Magnaporthe poae</name>
    <dbReference type="NCBI Taxonomy" id="644358"/>
    <lineage>
        <taxon>Eukaryota</taxon>
        <taxon>Fungi</taxon>
        <taxon>Dikarya</taxon>
        <taxon>Ascomycota</taxon>
        <taxon>Pezizomycotina</taxon>
        <taxon>Sordariomycetes</taxon>
        <taxon>Sordariomycetidae</taxon>
        <taxon>Magnaporthales</taxon>
        <taxon>Magnaporthaceae</taxon>
        <taxon>Magnaporthiopsis</taxon>
    </lineage>
</organism>
<dbReference type="InterPro" id="IPR037045">
    <property type="entry name" value="S8pro/Inhibitor_I9_sf"/>
</dbReference>
<dbReference type="Gene3D" id="3.30.70.80">
    <property type="entry name" value="Peptidase S8 propeptide/proteinase inhibitor I9"/>
    <property type="match status" value="1"/>
</dbReference>
<reference evidence="4" key="5">
    <citation type="submission" date="2015-06" db="UniProtKB">
        <authorList>
            <consortium name="EnsemblFungi"/>
        </authorList>
    </citation>
    <scope>IDENTIFICATION</scope>
    <source>
        <strain evidence="4">ATCC 64411</strain>
    </source>
</reference>
<dbReference type="OrthoDB" id="3888684at2759"/>
<dbReference type="GO" id="GO:0004866">
    <property type="term" value="F:endopeptidase inhibitor activity"/>
    <property type="evidence" value="ECO:0007669"/>
    <property type="project" value="TreeGrafter"/>
</dbReference>
<feature type="transmembrane region" description="Helical" evidence="2">
    <location>
        <begin position="54"/>
        <end position="75"/>
    </location>
</feature>
<evidence type="ECO:0000256" key="2">
    <source>
        <dbReference type="SAM" id="Phobius"/>
    </source>
</evidence>
<comment type="similarity">
    <text evidence="1">Belongs to the protease inhibitor I9 family.</text>
</comment>
<dbReference type="eggNOG" id="ENOG502SC39">
    <property type="taxonomic scope" value="Eukaryota"/>
</dbReference>
<proteinExistence type="inferred from homology"/>
<dbReference type="EMBL" id="ADBL01002686">
    <property type="status" value="NOT_ANNOTATED_CDS"/>
    <property type="molecule type" value="Genomic_DNA"/>
</dbReference>
<dbReference type="OMA" id="IITHEYQ"/>
<gene>
    <name evidence="3" type="ORF">MAPG_10920</name>
</gene>
<dbReference type="EMBL" id="GL876978">
    <property type="protein sequence ID" value="KLU91972.1"/>
    <property type="molecule type" value="Genomic_DNA"/>
</dbReference>
<protein>
    <recommendedName>
        <fullName evidence="6">Inhibitor I9 domain-containing protein</fullName>
    </recommendedName>
</protein>
<keyword evidence="5" id="KW-1185">Reference proteome</keyword>
<evidence type="ECO:0000313" key="4">
    <source>
        <dbReference type="EnsemblFungi" id="MAPG_10920T0"/>
    </source>
</evidence>
<dbReference type="AlphaFoldDB" id="A0A0C4EDV9"/>
<reference evidence="3" key="2">
    <citation type="submission" date="2010-05" db="EMBL/GenBank/DDBJ databases">
        <title>The Genome Sequence of Magnaporthe poae strain ATCC 64411.</title>
        <authorList>
            <consortium name="The Broad Institute Genome Sequencing Platform"/>
            <consortium name="Broad Institute Genome Sequencing Center for Infectious Disease"/>
            <person name="Ma L.-J."/>
            <person name="Dead R."/>
            <person name="Young S."/>
            <person name="Zeng Q."/>
            <person name="Koehrsen M."/>
            <person name="Alvarado L."/>
            <person name="Berlin A."/>
            <person name="Chapman S.B."/>
            <person name="Chen Z."/>
            <person name="Freedman E."/>
            <person name="Gellesch M."/>
            <person name="Goldberg J."/>
            <person name="Griggs A."/>
            <person name="Gujja S."/>
            <person name="Heilman E.R."/>
            <person name="Heiman D."/>
            <person name="Hepburn T."/>
            <person name="Howarth C."/>
            <person name="Jen D."/>
            <person name="Larson L."/>
            <person name="Mehta T."/>
            <person name="Neiman D."/>
            <person name="Pearson M."/>
            <person name="Roberts A."/>
            <person name="Saif S."/>
            <person name="Shea T."/>
            <person name="Shenoy N."/>
            <person name="Sisk P."/>
            <person name="Stolte C."/>
            <person name="Sykes S."/>
            <person name="Walk T."/>
            <person name="White J."/>
            <person name="Yandava C."/>
            <person name="Haas B."/>
            <person name="Nusbaum C."/>
            <person name="Birren B."/>
        </authorList>
    </citation>
    <scope>NUCLEOTIDE SEQUENCE</scope>
    <source>
        <strain evidence="3">ATCC 64411</strain>
    </source>
</reference>
<dbReference type="SUPFAM" id="SSF54897">
    <property type="entry name" value="Protease propeptides/inhibitors"/>
    <property type="match status" value="1"/>
</dbReference>
<dbReference type="PANTHER" id="PTHR28288">
    <property type="entry name" value="PROTEASE B INHIBITOR 2"/>
    <property type="match status" value="1"/>
</dbReference>
<evidence type="ECO:0000313" key="5">
    <source>
        <dbReference type="Proteomes" id="UP000011715"/>
    </source>
</evidence>